<evidence type="ECO:0000313" key="7">
    <source>
        <dbReference type="EMBL" id="KAL3821924.1"/>
    </source>
</evidence>
<dbReference type="EMBL" id="JALLPB020000079">
    <property type="protein sequence ID" value="KAL3821924.1"/>
    <property type="molecule type" value="Genomic_DNA"/>
</dbReference>
<sequence length="186" mass="20189">MTTTTMTTTTTTTTTTSTAAADETVNRCAVCNMPSHKRCQRCKSAWYCDKEHQVSHWRAHRSTCDDVVSAAAAAAAVDDVDIMATSQALQKLEFDRIRLRYGLDRPDKAEIIAEMLSRDDQGVVGGGGGRGEEEGEGRDRGGGGRGVSASDFANMFGMTTKEAVVFLEWIKVGVKFKEEVLDNVAK</sequence>
<keyword evidence="1" id="KW-0479">Metal-binding</keyword>
<dbReference type="GO" id="GO:0008270">
    <property type="term" value="F:zinc ion binding"/>
    <property type="evidence" value="ECO:0007669"/>
    <property type="project" value="UniProtKB-KW"/>
</dbReference>
<dbReference type="AlphaFoldDB" id="A0ABD3SBR3"/>
<evidence type="ECO:0000256" key="5">
    <source>
        <dbReference type="SAM" id="MobiDB-lite"/>
    </source>
</evidence>
<protein>
    <recommendedName>
        <fullName evidence="6">MYND-type domain-containing protein</fullName>
    </recommendedName>
</protein>
<feature type="region of interest" description="Disordered" evidence="5">
    <location>
        <begin position="122"/>
        <end position="145"/>
    </location>
</feature>
<evidence type="ECO:0000256" key="3">
    <source>
        <dbReference type="ARBA" id="ARBA00022833"/>
    </source>
</evidence>
<keyword evidence="3" id="KW-0862">Zinc</keyword>
<dbReference type="Gene3D" id="6.10.140.2220">
    <property type="match status" value="1"/>
</dbReference>
<name>A0ABD3SBR3_9STRA</name>
<keyword evidence="2 4" id="KW-0863">Zinc-finger</keyword>
<evidence type="ECO:0000256" key="2">
    <source>
        <dbReference type="ARBA" id="ARBA00022771"/>
    </source>
</evidence>
<dbReference type="Proteomes" id="UP001530377">
    <property type="component" value="Unassembled WGS sequence"/>
</dbReference>
<dbReference type="PROSITE" id="PS01360">
    <property type="entry name" value="ZF_MYND_1"/>
    <property type="match status" value="1"/>
</dbReference>
<feature type="domain" description="MYND-type" evidence="6">
    <location>
        <begin position="28"/>
        <end position="64"/>
    </location>
</feature>
<proteinExistence type="predicted"/>
<reference evidence="7 8" key="1">
    <citation type="submission" date="2024-10" db="EMBL/GenBank/DDBJ databases">
        <title>Updated reference genomes for cyclostephanoid diatoms.</title>
        <authorList>
            <person name="Roberts W.R."/>
            <person name="Alverson A.J."/>
        </authorList>
    </citation>
    <scope>NUCLEOTIDE SEQUENCE [LARGE SCALE GENOMIC DNA]</scope>
    <source>
        <strain evidence="7 8">AJA228-03</strain>
    </source>
</reference>
<accession>A0ABD3SBR3</accession>
<evidence type="ECO:0000256" key="4">
    <source>
        <dbReference type="PROSITE-ProRule" id="PRU00134"/>
    </source>
</evidence>
<dbReference type="InterPro" id="IPR024119">
    <property type="entry name" value="TF_DEAF-1"/>
</dbReference>
<dbReference type="SUPFAM" id="SSF144232">
    <property type="entry name" value="HIT/MYND zinc finger-like"/>
    <property type="match status" value="1"/>
</dbReference>
<evidence type="ECO:0000259" key="6">
    <source>
        <dbReference type="PROSITE" id="PS50865"/>
    </source>
</evidence>
<dbReference type="Pfam" id="PF01753">
    <property type="entry name" value="zf-MYND"/>
    <property type="match status" value="1"/>
</dbReference>
<organism evidence="7 8">
    <name type="scientific">Cyclostephanos tholiformis</name>
    <dbReference type="NCBI Taxonomy" id="382380"/>
    <lineage>
        <taxon>Eukaryota</taxon>
        <taxon>Sar</taxon>
        <taxon>Stramenopiles</taxon>
        <taxon>Ochrophyta</taxon>
        <taxon>Bacillariophyta</taxon>
        <taxon>Coscinodiscophyceae</taxon>
        <taxon>Thalassiosirophycidae</taxon>
        <taxon>Stephanodiscales</taxon>
        <taxon>Stephanodiscaceae</taxon>
        <taxon>Cyclostephanos</taxon>
    </lineage>
</organism>
<comment type="caution">
    <text evidence="7">The sequence shown here is derived from an EMBL/GenBank/DDBJ whole genome shotgun (WGS) entry which is preliminary data.</text>
</comment>
<dbReference type="InterPro" id="IPR002893">
    <property type="entry name" value="Znf_MYND"/>
</dbReference>
<gene>
    <name evidence="7" type="ORF">ACHAXA_008964</name>
</gene>
<evidence type="ECO:0000256" key="1">
    <source>
        <dbReference type="ARBA" id="ARBA00022723"/>
    </source>
</evidence>
<evidence type="ECO:0000313" key="8">
    <source>
        <dbReference type="Proteomes" id="UP001530377"/>
    </source>
</evidence>
<dbReference type="PANTHER" id="PTHR10237">
    <property type="entry name" value="DEFORMED EPIDERMAL AUTOREGULATORY FACTOR 1 HOMOLOG SUPPRESSIN"/>
    <property type="match status" value="1"/>
</dbReference>
<dbReference type="PROSITE" id="PS50865">
    <property type="entry name" value="ZF_MYND_2"/>
    <property type="match status" value="1"/>
</dbReference>
<keyword evidence="8" id="KW-1185">Reference proteome</keyword>
<dbReference type="PANTHER" id="PTHR10237:SF14">
    <property type="entry name" value="MYND-TYPE DOMAIN-CONTAINING PROTEIN"/>
    <property type="match status" value="1"/>
</dbReference>